<organism evidence="1 2">
    <name type="scientific">Haloquadratum walsbyi J07HQW2</name>
    <dbReference type="NCBI Taxonomy" id="1238425"/>
    <lineage>
        <taxon>Archaea</taxon>
        <taxon>Methanobacteriati</taxon>
        <taxon>Methanobacteriota</taxon>
        <taxon>Stenosarchaea group</taxon>
        <taxon>Halobacteria</taxon>
        <taxon>Halobacteriales</taxon>
        <taxon>Haloferacaceae</taxon>
        <taxon>Haloquadratum</taxon>
    </lineage>
</organism>
<reference evidence="1 2" key="1">
    <citation type="journal article" date="2013" name="PLoS ONE">
        <title>Assembly-driven community genomics of a hypersaline microbial ecosystem.</title>
        <authorList>
            <person name="Podell S."/>
            <person name="Ugalde J.A."/>
            <person name="Narasingarao P."/>
            <person name="Banfield J.F."/>
            <person name="Heidelberg K.B."/>
            <person name="Allen E.E."/>
        </authorList>
    </citation>
    <scope>NUCLEOTIDE SEQUENCE [LARGE SCALE GENOMIC DNA]</scope>
    <source>
        <strain evidence="2">J07HQW2</strain>
    </source>
</reference>
<dbReference type="AlphaFoldDB" id="U1PU60"/>
<dbReference type="HOGENOM" id="CLU_2379358_0_0_2"/>
<proteinExistence type="predicted"/>
<protein>
    <submittedName>
        <fullName evidence="1">Uncharacterized protein</fullName>
    </submittedName>
</protein>
<gene>
    <name evidence="1" type="ORF">J07HQW2_03828</name>
</gene>
<dbReference type="EMBL" id="KE356561">
    <property type="protein sequence ID" value="ERG97342.1"/>
    <property type="molecule type" value="Genomic_DNA"/>
</dbReference>
<sequence length="94" mass="10471">MGQGQSSSLTGKMTIQALVEKAEDVFLPVNDEIPRPLQIGEDVFVLELVYFVGDYDAVGVVARTEAVESFVARCRLSVDRNTNDRSRWTHCLPL</sequence>
<name>U1PU60_9EURY</name>
<evidence type="ECO:0000313" key="1">
    <source>
        <dbReference type="EMBL" id="ERG97342.1"/>
    </source>
</evidence>
<accession>U1PU60</accession>
<dbReference type="Proteomes" id="UP000030710">
    <property type="component" value="Unassembled WGS sequence"/>
</dbReference>
<evidence type="ECO:0000313" key="2">
    <source>
        <dbReference type="Proteomes" id="UP000030710"/>
    </source>
</evidence>